<evidence type="ECO:0000256" key="4">
    <source>
        <dbReference type="ARBA" id="ARBA00035256"/>
    </source>
</evidence>
<comment type="caution">
    <text evidence="6">The sequence shown here is derived from an EMBL/GenBank/DDBJ whole genome shotgun (WGS) entry which is preliminary data.</text>
</comment>
<dbReference type="GO" id="GO:0005840">
    <property type="term" value="C:ribosome"/>
    <property type="evidence" value="ECO:0007669"/>
    <property type="project" value="UniProtKB-KW"/>
</dbReference>
<dbReference type="InterPro" id="IPR001865">
    <property type="entry name" value="Ribosomal_uS2"/>
</dbReference>
<dbReference type="PRINTS" id="PR00395">
    <property type="entry name" value="RIBOSOMALS2"/>
</dbReference>
<evidence type="ECO:0000313" key="6">
    <source>
        <dbReference type="EMBL" id="GAA0734944.1"/>
    </source>
</evidence>
<dbReference type="CDD" id="cd01425">
    <property type="entry name" value="RPS2"/>
    <property type="match status" value="1"/>
</dbReference>
<dbReference type="EMBL" id="BAAACG010000006">
    <property type="protein sequence ID" value="GAA0734944.1"/>
    <property type="molecule type" value="Genomic_DNA"/>
</dbReference>
<name>A0ABP3UJ19_9CLOT</name>
<dbReference type="Gene3D" id="3.40.50.10490">
    <property type="entry name" value="Glucose-6-phosphate isomerase like protein, domain 1"/>
    <property type="match status" value="1"/>
</dbReference>
<dbReference type="Gene3D" id="1.10.287.610">
    <property type="entry name" value="Helix hairpin bin"/>
    <property type="match status" value="1"/>
</dbReference>
<dbReference type="HAMAP" id="MF_00291_B">
    <property type="entry name" value="Ribosomal_uS2_B"/>
    <property type="match status" value="1"/>
</dbReference>
<evidence type="ECO:0000256" key="3">
    <source>
        <dbReference type="ARBA" id="ARBA00023274"/>
    </source>
</evidence>
<evidence type="ECO:0000313" key="7">
    <source>
        <dbReference type="Proteomes" id="UP001501510"/>
    </source>
</evidence>
<sequence length="234" mass="26430">MSVISMKQLLEAGVHFGHQTRRWNPKMAPYIFTERNGIYIIDLQKTVRKVDAAYDFIRKVSEEGKEILFVGTKKQAQEAIKQEAIRSGMHFVNNRWLGGMLTNFSTIKNRINKLFEIEKMEEDGTFEVLPKKEVLNLKNEQEKLERNLGGIRNLGSNENIGAMFVVDPRKEKNAVSEAKKLGIPVVAIVDTNCDPDEVDYVIPGNDDAIRAVKLITSKVADAVLEGRQGEQLAE</sequence>
<protein>
    <recommendedName>
        <fullName evidence="4 5">Small ribosomal subunit protein uS2</fullName>
    </recommendedName>
</protein>
<dbReference type="NCBIfam" id="TIGR01011">
    <property type="entry name" value="rpsB_bact"/>
    <property type="match status" value="1"/>
</dbReference>
<comment type="similarity">
    <text evidence="1 5">Belongs to the universal ribosomal protein uS2 family.</text>
</comment>
<dbReference type="RefSeq" id="WP_343759089.1">
    <property type="nucleotide sequence ID" value="NZ_BAAACG010000006.1"/>
</dbReference>
<dbReference type="InterPro" id="IPR023591">
    <property type="entry name" value="Ribosomal_uS2_flav_dom_sf"/>
</dbReference>
<dbReference type="InterPro" id="IPR005706">
    <property type="entry name" value="Ribosomal_uS2_bac/mit/plastid"/>
</dbReference>
<gene>
    <name evidence="5 6" type="primary">rpsB</name>
    <name evidence="6" type="ORF">GCM10008906_07820</name>
</gene>
<accession>A0ABP3UJ19</accession>
<evidence type="ECO:0000256" key="2">
    <source>
        <dbReference type="ARBA" id="ARBA00022980"/>
    </source>
</evidence>
<dbReference type="PANTHER" id="PTHR12534">
    <property type="entry name" value="30S RIBOSOMAL PROTEIN S2 PROKARYOTIC AND ORGANELLAR"/>
    <property type="match status" value="1"/>
</dbReference>
<dbReference type="PROSITE" id="PS00962">
    <property type="entry name" value="RIBOSOMAL_S2_1"/>
    <property type="match status" value="1"/>
</dbReference>
<evidence type="ECO:0000256" key="5">
    <source>
        <dbReference type="HAMAP-Rule" id="MF_00291"/>
    </source>
</evidence>
<proteinExistence type="inferred from homology"/>
<keyword evidence="3 5" id="KW-0687">Ribonucleoprotein</keyword>
<keyword evidence="2 5" id="KW-0689">Ribosomal protein</keyword>
<organism evidence="6 7">
    <name type="scientific">Clostridium oceanicum</name>
    <dbReference type="NCBI Taxonomy" id="1543"/>
    <lineage>
        <taxon>Bacteria</taxon>
        <taxon>Bacillati</taxon>
        <taxon>Bacillota</taxon>
        <taxon>Clostridia</taxon>
        <taxon>Eubacteriales</taxon>
        <taxon>Clostridiaceae</taxon>
        <taxon>Clostridium</taxon>
    </lineage>
</organism>
<dbReference type="SUPFAM" id="SSF52313">
    <property type="entry name" value="Ribosomal protein S2"/>
    <property type="match status" value="1"/>
</dbReference>
<reference evidence="7" key="1">
    <citation type="journal article" date="2019" name="Int. J. Syst. Evol. Microbiol.">
        <title>The Global Catalogue of Microorganisms (GCM) 10K type strain sequencing project: providing services to taxonomists for standard genome sequencing and annotation.</title>
        <authorList>
            <consortium name="The Broad Institute Genomics Platform"/>
            <consortium name="The Broad Institute Genome Sequencing Center for Infectious Disease"/>
            <person name="Wu L."/>
            <person name="Ma J."/>
        </authorList>
    </citation>
    <scope>NUCLEOTIDE SEQUENCE [LARGE SCALE GENOMIC DNA]</scope>
    <source>
        <strain evidence="7">JCM 1407</strain>
    </source>
</reference>
<dbReference type="Proteomes" id="UP001501510">
    <property type="component" value="Unassembled WGS sequence"/>
</dbReference>
<dbReference type="PANTHER" id="PTHR12534:SF0">
    <property type="entry name" value="SMALL RIBOSOMAL SUBUNIT PROTEIN US2M"/>
    <property type="match status" value="1"/>
</dbReference>
<dbReference type="Pfam" id="PF00318">
    <property type="entry name" value="Ribosomal_S2"/>
    <property type="match status" value="1"/>
</dbReference>
<evidence type="ECO:0000256" key="1">
    <source>
        <dbReference type="ARBA" id="ARBA00006242"/>
    </source>
</evidence>
<keyword evidence="7" id="KW-1185">Reference proteome</keyword>
<dbReference type="InterPro" id="IPR018130">
    <property type="entry name" value="Ribosomal_uS2_CS"/>
</dbReference>